<comment type="caution">
    <text evidence="2">The sequence shown here is derived from an EMBL/GenBank/DDBJ whole genome shotgun (WGS) entry which is preliminary data.</text>
</comment>
<evidence type="ECO:0000313" key="3">
    <source>
        <dbReference type="Proteomes" id="UP000053317"/>
    </source>
</evidence>
<gene>
    <name evidence="2" type="ORF">UCRPC4_g04036</name>
</gene>
<feature type="region of interest" description="Disordered" evidence="1">
    <location>
        <begin position="220"/>
        <end position="239"/>
    </location>
</feature>
<protein>
    <submittedName>
        <fullName evidence="2">Uncharacterized protein</fullName>
    </submittedName>
</protein>
<proteinExistence type="predicted"/>
<dbReference type="Proteomes" id="UP000053317">
    <property type="component" value="Unassembled WGS sequence"/>
</dbReference>
<evidence type="ECO:0000313" key="2">
    <source>
        <dbReference type="EMBL" id="KKY20875.1"/>
    </source>
</evidence>
<feature type="compositionally biased region" description="Polar residues" evidence="1">
    <location>
        <begin position="386"/>
        <end position="395"/>
    </location>
</feature>
<feature type="region of interest" description="Disordered" evidence="1">
    <location>
        <begin position="376"/>
        <end position="479"/>
    </location>
</feature>
<feature type="compositionally biased region" description="Polar residues" evidence="1">
    <location>
        <begin position="150"/>
        <end position="163"/>
    </location>
</feature>
<organism evidence="2 3">
    <name type="scientific">Phaeomoniella chlamydospora</name>
    <name type="common">Phaeoacremonium chlamydosporum</name>
    <dbReference type="NCBI Taxonomy" id="158046"/>
    <lineage>
        <taxon>Eukaryota</taxon>
        <taxon>Fungi</taxon>
        <taxon>Dikarya</taxon>
        <taxon>Ascomycota</taxon>
        <taxon>Pezizomycotina</taxon>
        <taxon>Eurotiomycetes</taxon>
        <taxon>Chaetothyriomycetidae</taxon>
        <taxon>Phaeomoniellales</taxon>
        <taxon>Phaeomoniellaceae</taxon>
        <taxon>Phaeomoniella</taxon>
    </lineage>
</organism>
<feature type="compositionally biased region" description="Polar residues" evidence="1">
    <location>
        <begin position="283"/>
        <end position="300"/>
    </location>
</feature>
<sequence length="587" mass="64660">MAMNRLSKTPRAKDVQQSKPQRVVNMGPDPLLAKVNVRKPKRGVQNWFDLEDLSEEDEKQEQPTADQDVQQSKPRLPTSRHDRRVPVFSPRMSSGSRVSDAGTIPVVLDVPGRGRQFAHSNQLQPQHAKRPSPPSHMPEDRSIQRERSRTLSTRSVQSHTSTIRGADLQKDSILSLSSSDESEGEMDREEPLRSPVLRHSVLLHPFRDSDVEVGTAQVVRTGAPQSGSAKEKRLTTSQSLEQISRFSNISSSTNGTIGQTSPTVPERHSSRNQNQSSLRSSNATLQSNDLQTSTPSQPIQQEEVRSPHGPSRQSSTISQQSLLERRQSTRVMRVTRQEESLLAAMRLKKANMRRAILTEAYHTALEEEEEAALALDSSLSGRPKTSGDNRSSVADSTLALDKRTSIEMNRPRTAEGRQSLGPEDFALLNTAMAPPPPPSSYHHSQSDAATSSRRGSTMHSESLPSPSTSRASPVTPTVAHIPPLLPVPIPSGRLSQSYGQQSANFTKLGQLSRHRSSRRRERDRPDPQEVGAQKKPVNHEQTRIRSILDDLDDAAEDAVNLDDFPVWAAKGWVGDGQIGGDVTVVPS</sequence>
<feature type="region of interest" description="Disordered" evidence="1">
    <location>
        <begin position="491"/>
        <end position="541"/>
    </location>
</feature>
<feature type="compositionally biased region" description="Polar residues" evidence="1">
    <location>
        <begin position="62"/>
        <end position="73"/>
    </location>
</feature>
<name>A0A0G2GW07_PHACM</name>
<feature type="compositionally biased region" description="Acidic residues" evidence="1">
    <location>
        <begin position="49"/>
        <end position="59"/>
    </location>
</feature>
<keyword evidence="3" id="KW-1185">Reference proteome</keyword>
<dbReference type="OrthoDB" id="5244050at2759"/>
<reference evidence="2 3" key="1">
    <citation type="submission" date="2015-05" db="EMBL/GenBank/DDBJ databases">
        <title>Distinctive expansion of gene families associated with plant cell wall degradation and secondary metabolism in the genomes of grapevine trunk pathogens.</title>
        <authorList>
            <person name="Lawrence D.P."/>
            <person name="Travadon R."/>
            <person name="Rolshausen P.E."/>
            <person name="Baumgartner K."/>
        </authorList>
    </citation>
    <scope>NUCLEOTIDE SEQUENCE [LARGE SCALE GENOMIC DNA]</scope>
    <source>
        <strain evidence="2">UCRPC4</strain>
    </source>
</reference>
<feature type="compositionally biased region" description="Polar residues" evidence="1">
    <location>
        <begin position="245"/>
        <end position="263"/>
    </location>
</feature>
<feature type="region of interest" description="Disordered" evidence="1">
    <location>
        <begin position="245"/>
        <end position="334"/>
    </location>
</feature>
<feature type="compositionally biased region" description="Basic and acidic residues" evidence="1">
    <location>
        <begin position="137"/>
        <end position="149"/>
    </location>
</feature>
<accession>A0A0G2GW07</accession>
<dbReference type="EMBL" id="LCWF01000092">
    <property type="protein sequence ID" value="KKY20875.1"/>
    <property type="molecule type" value="Genomic_DNA"/>
</dbReference>
<feature type="region of interest" description="Disordered" evidence="1">
    <location>
        <begin position="1"/>
        <end position="193"/>
    </location>
</feature>
<feature type="compositionally biased region" description="Polar residues" evidence="1">
    <location>
        <begin position="493"/>
        <end position="509"/>
    </location>
</feature>
<feature type="compositionally biased region" description="Polar residues" evidence="1">
    <location>
        <begin position="311"/>
        <end position="322"/>
    </location>
</feature>
<feature type="compositionally biased region" description="Low complexity" evidence="1">
    <location>
        <begin position="271"/>
        <end position="282"/>
    </location>
</feature>
<evidence type="ECO:0000256" key="1">
    <source>
        <dbReference type="SAM" id="MobiDB-lite"/>
    </source>
</evidence>
<feature type="compositionally biased region" description="Basic and acidic residues" evidence="1">
    <location>
        <begin position="400"/>
        <end position="415"/>
    </location>
</feature>
<dbReference type="AlphaFoldDB" id="A0A0G2GW07"/>
<feature type="compositionally biased region" description="Polar residues" evidence="1">
    <location>
        <begin position="441"/>
        <end position="475"/>
    </location>
</feature>
<reference evidence="2 3" key="2">
    <citation type="submission" date="2015-05" db="EMBL/GenBank/DDBJ databases">
        <authorList>
            <person name="Morales-Cruz A."/>
            <person name="Amrine K.C."/>
            <person name="Cantu D."/>
        </authorList>
    </citation>
    <scope>NUCLEOTIDE SEQUENCE [LARGE SCALE GENOMIC DNA]</scope>
    <source>
        <strain evidence="2">UCRPC4</strain>
    </source>
</reference>